<dbReference type="Proteomes" id="UP000240912">
    <property type="component" value="Unassembled WGS sequence"/>
</dbReference>
<accession>A0A2T3HJA5</accession>
<dbReference type="Gene3D" id="2.60.40.1120">
    <property type="entry name" value="Carboxypeptidase-like, regulatory domain"/>
    <property type="match status" value="1"/>
</dbReference>
<gene>
    <name evidence="1" type="ORF">C7T94_07635</name>
</gene>
<protein>
    <recommendedName>
        <fullName evidence="3">Secretin/TonB short N-terminal domain-containing protein</fullName>
    </recommendedName>
</protein>
<evidence type="ECO:0000313" key="1">
    <source>
        <dbReference type="EMBL" id="PST82535.1"/>
    </source>
</evidence>
<organism evidence="1 2">
    <name type="scientific">Pedobacter yulinensis</name>
    <dbReference type="NCBI Taxonomy" id="2126353"/>
    <lineage>
        <taxon>Bacteria</taxon>
        <taxon>Pseudomonadati</taxon>
        <taxon>Bacteroidota</taxon>
        <taxon>Sphingobacteriia</taxon>
        <taxon>Sphingobacteriales</taxon>
        <taxon>Sphingobacteriaceae</taxon>
        <taxon>Pedobacter</taxon>
    </lineage>
</organism>
<dbReference type="EMBL" id="PYLS01000005">
    <property type="protein sequence ID" value="PST82535.1"/>
    <property type="molecule type" value="Genomic_DNA"/>
</dbReference>
<sequence length="622" mass="67174">MGRRYFFILFFSTLSAGAFAQTLLGRKISLQSERQPLASVLRQIELQGGFRFSYNSSILPADSLVNLHARQITVEEALDRLLDNRYEYRTAHEFVVIRYAPLRLSLNVRESSGNAESYLVIGQVVDKVSGKPLLNASVYEKTLLQSTLTDANGFFSLRLKNNPGSIELTISKENYRDLSTHFLSEVTVNGSNPNRSADLAFAYRQGDEQNGIENTIIGRWFITSRQRIQGINIGSIIARAPFQASLSPGLSSHGALSGQVVNKFSINATGGYTAGVDGLEVGLGFNISKGNVRWLQVAGGFNIVGGQVQGMQVGGFYNQVRGDVSGVQIALGANRVRGAVQGFQLGGLYSQAGNGLKGMQVGIGYNTAPEVKGIQIGLANHVSEHVNGMQIGVAGNLAYDAEGAQLAGIANLSRNFKGTRFALLANLSTHTGRGLQVAGLLNYARHLRGFQLALINVADTSSGYSFGLLNVVPKGVHQLELSSNESIAFNAALKTGNQKFYTILAAGRQAAGQPTLAALGFGFGKAAGLGRRLALHPELTSRYLYQGEWQYTNLLNRFDLKLHFKPASWLAVSAGPAFNAYYSNQRSQLPGYAYVQERGRAITLGLKDTKAWIGWSAGISIF</sequence>
<evidence type="ECO:0000313" key="2">
    <source>
        <dbReference type="Proteomes" id="UP000240912"/>
    </source>
</evidence>
<comment type="caution">
    <text evidence="1">The sequence shown here is derived from an EMBL/GenBank/DDBJ whole genome shotgun (WGS) entry which is preliminary data.</text>
</comment>
<dbReference type="RefSeq" id="WP_107214794.1">
    <property type="nucleotide sequence ID" value="NZ_KZ686269.1"/>
</dbReference>
<reference evidence="1 2" key="1">
    <citation type="submission" date="2018-03" db="EMBL/GenBank/DDBJ databases">
        <authorList>
            <person name="Keele B.F."/>
        </authorList>
    </citation>
    <scope>NUCLEOTIDE SEQUENCE [LARGE SCALE GENOMIC DNA]</scope>
    <source>
        <strain evidence="1 2">YL28-9</strain>
    </source>
</reference>
<evidence type="ECO:0008006" key="3">
    <source>
        <dbReference type="Google" id="ProtNLM"/>
    </source>
</evidence>
<name>A0A2T3HJA5_9SPHI</name>
<keyword evidence="2" id="KW-1185">Reference proteome</keyword>
<dbReference type="InterPro" id="IPR008969">
    <property type="entry name" value="CarboxyPept-like_regulatory"/>
</dbReference>
<proteinExistence type="predicted"/>
<dbReference type="Pfam" id="PF13715">
    <property type="entry name" value="CarbopepD_reg_2"/>
    <property type="match status" value="1"/>
</dbReference>
<dbReference type="OrthoDB" id="5505971at2"/>
<dbReference type="AlphaFoldDB" id="A0A2T3HJA5"/>
<dbReference type="SUPFAM" id="SSF49464">
    <property type="entry name" value="Carboxypeptidase regulatory domain-like"/>
    <property type="match status" value="1"/>
</dbReference>